<proteinExistence type="predicted"/>
<protein>
    <submittedName>
        <fullName evidence="1">Uncharacterized protein</fullName>
    </submittedName>
</protein>
<dbReference type="AlphaFoldDB" id="A0A9W6NTZ9"/>
<dbReference type="Proteomes" id="UP001143480">
    <property type="component" value="Unassembled WGS sequence"/>
</dbReference>
<gene>
    <name evidence="1" type="ORF">GCM10017581_105450</name>
</gene>
<name>A0A9W6NTZ9_9ACTN</name>
<reference evidence="1" key="1">
    <citation type="journal article" date="2014" name="Int. J. Syst. Evol. Microbiol.">
        <title>Complete genome sequence of Corynebacterium casei LMG S-19264T (=DSM 44701T), isolated from a smear-ripened cheese.</title>
        <authorList>
            <consortium name="US DOE Joint Genome Institute (JGI-PGF)"/>
            <person name="Walter F."/>
            <person name="Albersmeier A."/>
            <person name="Kalinowski J."/>
            <person name="Ruckert C."/>
        </authorList>
    </citation>
    <scope>NUCLEOTIDE SEQUENCE</scope>
    <source>
        <strain evidence="1">VKM Ac-1321</strain>
    </source>
</reference>
<dbReference type="RefSeq" id="WP_261964550.1">
    <property type="nucleotide sequence ID" value="NZ_BAAAXA010000001.1"/>
</dbReference>
<sequence length="77" mass="8379">MAGVEMVVLDADVAGCVSTWLRNGGNLDDQRRGYLAVCEQQLIRSMPELDGYEAAYYQRLLDMTILVLGSPGDPLSG</sequence>
<dbReference type="EMBL" id="BSFP01000196">
    <property type="protein sequence ID" value="GLL08772.1"/>
    <property type="molecule type" value="Genomic_DNA"/>
</dbReference>
<reference evidence="1" key="2">
    <citation type="submission" date="2023-01" db="EMBL/GenBank/DDBJ databases">
        <authorList>
            <person name="Sun Q."/>
            <person name="Evtushenko L."/>
        </authorList>
    </citation>
    <scope>NUCLEOTIDE SEQUENCE</scope>
    <source>
        <strain evidence="1">VKM Ac-1321</strain>
    </source>
</reference>
<comment type="caution">
    <text evidence="1">The sequence shown here is derived from an EMBL/GenBank/DDBJ whole genome shotgun (WGS) entry which is preliminary data.</text>
</comment>
<evidence type="ECO:0000313" key="1">
    <source>
        <dbReference type="EMBL" id="GLL08772.1"/>
    </source>
</evidence>
<keyword evidence="2" id="KW-1185">Reference proteome</keyword>
<evidence type="ECO:0000313" key="2">
    <source>
        <dbReference type="Proteomes" id="UP001143480"/>
    </source>
</evidence>
<accession>A0A9W6NTZ9</accession>
<organism evidence="1 2">
    <name type="scientific">Dactylosporangium matsuzakiense</name>
    <dbReference type="NCBI Taxonomy" id="53360"/>
    <lineage>
        <taxon>Bacteria</taxon>
        <taxon>Bacillati</taxon>
        <taxon>Actinomycetota</taxon>
        <taxon>Actinomycetes</taxon>
        <taxon>Micromonosporales</taxon>
        <taxon>Micromonosporaceae</taxon>
        <taxon>Dactylosporangium</taxon>
    </lineage>
</organism>